<protein>
    <submittedName>
        <fullName evidence="2">Uncharacterized protein</fullName>
    </submittedName>
</protein>
<reference evidence="2" key="1">
    <citation type="journal article" date="2020" name="Nature">
        <title>Giant virus diversity and host interactions through global metagenomics.</title>
        <authorList>
            <person name="Schulz F."/>
            <person name="Roux S."/>
            <person name="Paez-Espino D."/>
            <person name="Jungbluth S."/>
            <person name="Walsh D.A."/>
            <person name="Denef V.J."/>
            <person name="McMahon K.D."/>
            <person name="Konstantinidis K.T."/>
            <person name="Eloe-Fadrosh E.A."/>
            <person name="Kyrpides N.C."/>
            <person name="Woyke T."/>
        </authorList>
    </citation>
    <scope>NUCLEOTIDE SEQUENCE</scope>
    <source>
        <strain evidence="2">GVMAG-S-ERX555907-94</strain>
    </source>
</reference>
<proteinExistence type="predicted"/>
<feature type="coiled-coil region" evidence="1">
    <location>
        <begin position="293"/>
        <end position="329"/>
    </location>
</feature>
<dbReference type="AlphaFoldDB" id="A0A6C0L324"/>
<accession>A0A6C0L324</accession>
<dbReference type="EMBL" id="MN741026">
    <property type="protein sequence ID" value="QHU23247.1"/>
    <property type="molecule type" value="Genomic_DNA"/>
</dbReference>
<organism evidence="2">
    <name type="scientific">viral metagenome</name>
    <dbReference type="NCBI Taxonomy" id="1070528"/>
    <lineage>
        <taxon>unclassified sequences</taxon>
        <taxon>metagenomes</taxon>
        <taxon>organismal metagenomes</taxon>
    </lineage>
</organism>
<evidence type="ECO:0000313" key="2">
    <source>
        <dbReference type="EMBL" id="QHU23247.1"/>
    </source>
</evidence>
<name>A0A6C0L324_9ZZZZ</name>
<sequence>MEKDNWSYNDFDTLIQSVLCGEKSIQEPFIIYNKTGDKINKLSFINHLLAYENIHKDNFLETIHIVYKSFQDKLNQLQENECIQKMIQQISGEWSDEGDSSIHKDHFPKNFFQTGNDIRQKYNDSCDSYQNVLHQSKHEKNIPLDSQLSSVHPMERYLEGCLITCGKTIQMIQTHMNTIKDLLIQLDHFNIRLLLDLSIKHKPLYIKLNGNDDSVPDHIHIIYSNFIYIHLLLKKQLLQELNYMNSILSELNQKCDESTSMKNNLTTVAFVKPPLSDESDNSILYNVIHGIGGIFTNNNLHKLEEELKKEEEEETLKKKQDEETQILDDDDDDYDEFVLQKIPVSKKVSDKLLSFY</sequence>
<keyword evidence="1" id="KW-0175">Coiled coil</keyword>
<evidence type="ECO:0000256" key="1">
    <source>
        <dbReference type="SAM" id="Coils"/>
    </source>
</evidence>